<protein>
    <submittedName>
        <fullName evidence="1">Uncharacterized protein</fullName>
    </submittedName>
</protein>
<organism evidence="1 2">
    <name type="scientific">Rhizobium etli 8C-3</name>
    <dbReference type="NCBI Taxonomy" id="538025"/>
    <lineage>
        <taxon>Bacteria</taxon>
        <taxon>Pseudomonadati</taxon>
        <taxon>Pseudomonadota</taxon>
        <taxon>Alphaproteobacteria</taxon>
        <taxon>Hyphomicrobiales</taxon>
        <taxon>Rhizobiaceae</taxon>
        <taxon>Rhizobium/Agrobacterium group</taxon>
        <taxon>Rhizobium</taxon>
    </lineage>
</organism>
<name>A0A1L5P5G5_RHIET</name>
<dbReference type="EMBL" id="CP017241">
    <property type="protein sequence ID" value="APO75405.1"/>
    <property type="molecule type" value="Genomic_DNA"/>
</dbReference>
<gene>
    <name evidence="1" type="ORF">AM571_CH02598</name>
</gene>
<reference evidence="1 2" key="1">
    <citation type="submission" date="2016-09" db="EMBL/GenBank/DDBJ databases">
        <title>The complete genome sequences of Rhizobium gallicum, symbiovars gallicum and phaseoli, symbionts associated to common bean (Phaseolus vulgaris).</title>
        <authorList>
            <person name="Bustos P."/>
            <person name="Santamaria R.I."/>
            <person name="Perez-Carrascal O.M."/>
            <person name="Juarez S."/>
            <person name="Lozano L."/>
            <person name="Martinez-Flores I."/>
            <person name="Martinez-Romero E."/>
            <person name="Cevallos M."/>
            <person name="Romero D."/>
            <person name="Davila G."/>
            <person name="Gonzalez V."/>
        </authorList>
    </citation>
    <scope>NUCLEOTIDE SEQUENCE [LARGE SCALE GENOMIC DNA]</scope>
    <source>
        <strain evidence="1 2">8C-3</strain>
    </source>
</reference>
<dbReference type="Proteomes" id="UP000185109">
    <property type="component" value="Chromosome"/>
</dbReference>
<accession>A0A1L5P5G5</accession>
<proteinExistence type="predicted"/>
<evidence type="ECO:0000313" key="2">
    <source>
        <dbReference type="Proteomes" id="UP000185109"/>
    </source>
</evidence>
<sequence>MQVFACSLPNAWMRQGKRPVKQRIYEKCSARAGKARKMARRAHLIVSGPCLPFETRCGKSEEAITACPKAPIRVRSFALQAARQLPNCEKCFQSYDQSPPCNGYDYLIKVFSYCDARNFDVLLGKTVECCWQRCG</sequence>
<evidence type="ECO:0000313" key="1">
    <source>
        <dbReference type="EMBL" id="APO75405.1"/>
    </source>
</evidence>
<dbReference type="AlphaFoldDB" id="A0A1L5P5G5"/>